<dbReference type="InterPro" id="IPR001878">
    <property type="entry name" value="Znf_CCHC"/>
</dbReference>
<dbReference type="PROSITE" id="PS50158">
    <property type="entry name" value="ZF_CCHC"/>
    <property type="match status" value="1"/>
</dbReference>
<feature type="region of interest" description="Disordered" evidence="2">
    <location>
        <begin position="94"/>
        <end position="114"/>
    </location>
</feature>
<keyword evidence="1" id="KW-0479">Metal-binding</keyword>
<evidence type="ECO:0000259" key="3">
    <source>
        <dbReference type="PROSITE" id="PS50158"/>
    </source>
</evidence>
<name>A0AAW2V006_9LAMI</name>
<dbReference type="SUPFAM" id="SSF57756">
    <property type="entry name" value="Retrovirus zinc finger-like domains"/>
    <property type="match status" value="1"/>
</dbReference>
<gene>
    <name evidence="4" type="ORF">Slati_3094500</name>
</gene>
<dbReference type="GO" id="GO:0008270">
    <property type="term" value="F:zinc ion binding"/>
    <property type="evidence" value="ECO:0007669"/>
    <property type="project" value="UniProtKB-KW"/>
</dbReference>
<evidence type="ECO:0000256" key="1">
    <source>
        <dbReference type="PROSITE-ProRule" id="PRU00047"/>
    </source>
</evidence>
<feature type="domain" description="CCHC-type" evidence="3">
    <location>
        <begin position="8"/>
        <end position="21"/>
    </location>
</feature>
<protein>
    <recommendedName>
        <fullName evidence="3">CCHC-type domain-containing protein</fullName>
    </recommendedName>
</protein>
<dbReference type="AlphaFoldDB" id="A0AAW2V006"/>
<sequence>MSDSVIVCYLCGKLGHIAKYCETVFVDGFVDPSANTPYGPWLRTTLPVRSRTLTYRNEDQVFARAEKSTQSIRKRGVPPSLGILTRCTGVGRRRTKGQSWVGGHMPGLSGWGTG</sequence>
<dbReference type="InterPro" id="IPR036875">
    <property type="entry name" value="Znf_CCHC_sf"/>
</dbReference>
<dbReference type="Pfam" id="PF00098">
    <property type="entry name" value="zf-CCHC"/>
    <property type="match status" value="1"/>
</dbReference>
<dbReference type="EMBL" id="JACGWN010000011">
    <property type="protein sequence ID" value="KAL0420716.1"/>
    <property type="molecule type" value="Genomic_DNA"/>
</dbReference>
<keyword evidence="1" id="KW-0862">Zinc</keyword>
<evidence type="ECO:0000256" key="2">
    <source>
        <dbReference type="SAM" id="MobiDB-lite"/>
    </source>
</evidence>
<organism evidence="4">
    <name type="scientific">Sesamum latifolium</name>
    <dbReference type="NCBI Taxonomy" id="2727402"/>
    <lineage>
        <taxon>Eukaryota</taxon>
        <taxon>Viridiplantae</taxon>
        <taxon>Streptophyta</taxon>
        <taxon>Embryophyta</taxon>
        <taxon>Tracheophyta</taxon>
        <taxon>Spermatophyta</taxon>
        <taxon>Magnoliopsida</taxon>
        <taxon>eudicotyledons</taxon>
        <taxon>Gunneridae</taxon>
        <taxon>Pentapetalae</taxon>
        <taxon>asterids</taxon>
        <taxon>lamiids</taxon>
        <taxon>Lamiales</taxon>
        <taxon>Pedaliaceae</taxon>
        <taxon>Sesamum</taxon>
    </lineage>
</organism>
<proteinExistence type="predicted"/>
<comment type="caution">
    <text evidence="4">The sequence shown here is derived from an EMBL/GenBank/DDBJ whole genome shotgun (WGS) entry which is preliminary data.</text>
</comment>
<evidence type="ECO:0000313" key="4">
    <source>
        <dbReference type="EMBL" id="KAL0420716.1"/>
    </source>
</evidence>
<dbReference type="GO" id="GO:0003676">
    <property type="term" value="F:nucleic acid binding"/>
    <property type="evidence" value="ECO:0007669"/>
    <property type="project" value="InterPro"/>
</dbReference>
<keyword evidence="1" id="KW-0863">Zinc-finger</keyword>
<reference evidence="4" key="2">
    <citation type="journal article" date="2024" name="Plant">
        <title>Genomic evolution and insights into agronomic trait innovations of Sesamum species.</title>
        <authorList>
            <person name="Miao H."/>
            <person name="Wang L."/>
            <person name="Qu L."/>
            <person name="Liu H."/>
            <person name="Sun Y."/>
            <person name="Le M."/>
            <person name="Wang Q."/>
            <person name="Wei S."/>
            <person name="Zheng Y."/>
            <person name="Lin W."/>
            <person name="Duan Y."/>
            <person name="Cao H."/>
            <person name="Xiong S."/>
            <person name="Wang X."/>
            <person name="Wei L."/>
            <person name="Li C."/>
            <person name="Ma Q."/>
            <person name="Ju M."/>
            <person name="Zhao R."/>
            <person name="Li G."/>
            <person name="Mu C."/>
            <person name="Tian Q."/>
            <person name="Mei H."/>
            <person name="Zhang T."/>
            <person name="Gao T."/>
            <person name="Zhang H."/>
        </authorList>
    </citation>
    <scope>NUCLEOTIDE SEQUENCE</scope>
    <source>
        <strain evidence="4">KEN1</strain>
    </source>
</reference>
<accession>A0AAW2V006</accession>
<reference evidence="4" key="1">
    <citation type="submission" date="2020-06" db="EMBL/GenBank/DDBJ databases">
        <authorList>
            <person name="Li T."/>
            <person name="Hu X."/>
            <person name="Zhang T."/>
            <person name="Song X."/>
            <person name="Zhang H."/>
            <person name="Dai N."/>
            <person name="Sheng W."/>
            <person name="Hou X."/>
            <person name="Wei L."/>
        </authorList>
    </citation>
    <scope>NUCLEOTIDE SEQUENCE</scope>
    <source>
        <strain evidence="4">KEN1</strain>
        <tissue evidence="4">Leaf</tissue>
    </source>
</reference>